<dbReference type="PRINTS" id="PR00419">
    <property type="entry name" value="ADXRDTASE"/>
</dbReference>
<organism evidence="14 15">
    <name type="scientific">Nocardioides aestuarii</name>
    <dbReference type="NCBI Taxonomy" id="252231"/>
    <lineage>
        <taxon>Bacteria</taxon>
        <taxon>Bacillati</taxon>
        <taxon>Actinomycetota</taxon>
        <taxon>Actinomycetes</taxon>
        <taxon>Propionibacteriales</taxon>
        <taxon>Nocardioidaceae</taxon>
        <taxon>Nocardioides</taxon>
    </lineage>
</organism>
<keyword evidence="11 12" id="KW-0350">Heme biosynthesis</keyword>
<comment type="cofactor">
    <cofactor evidence="2 12">
        <name>FAD</name>
        <dbReference type="ChEBI" id="CHEBI:57692"/>
    </cofactor>
</comment>
<keyword evidence="9 12" id="KW-0274">FAD</keyword>
<comment type="catalytic activity">
    <reaction evidence="1">
        <text>coproporphyrinogen III + 3 O2 = coproporphyrin III + 3 H2O2</text>
        <dbReference type="Rhea" id="RHEA:43436"/>
        <dbReference type="ChEBI" id="CHEBI:15379"/>
        <dbReference type="ChEBI" id="CHEBI:16240"/>
        <dbReference type="ChEBI" id="CHEBI:57309"/>
        <dbReference type="ChEBI" id="CHEBI:131725"/>
        <dbReference type="EC" id="1.3.3.15"/>
    </reaction>
    <physiologicalReaction direction="left-to-right" evidence="1">
        <dbReference type="Rhea" id="RHEA:43437"/>
    </physiologicalReaction>
</comment>
<protein>
    <recommendedName>
        <fullName evidence="7 12">Coproporphyrinogen III oxidase</fullName>
        <ecNumber evidence="6 12">1.3.3.15</ecNumber>
    </recommendedName>
</protein>
<feature type="domain" description="Amine oxidase" evidence="13">
    <location>
        <begin position="14"/>
        <end position="451"/>
    </location>
</feature>
<dbReference type="InterPro" id="IPR050464">
    <property type="entry name" value="Zeta_carotene_desat/Oxidored"/>
</dbReference>
<dbReference type="InterPro" id="IPR004572">
    <property type="entry name" value="Protoporphyrinogen_oxidase"/>
</dbReference>
<evidence type="ECO:0000256" key="10">
    <source>
        <dbReference type="ARBA" id="ARBA00023002"/>
    </source>
</evidence>
<dbReference type="EMBL" id="JBHUGD010000003">
    <property type="protein sequence ID" value="MFD1947885.1"/>
    <property type="molecule type" value="Genomic_DNA"/>
</dbReference>
<dbReference type="EC" id="1.3.3.15" evidence="6 12"/>
<evidence type="ECO:0000256" key="9">
    <source>
        <dbReference type="ARBA" id="ARBA00022827"/>
    </source>
</evidence>
<keyword evidence="10 12" id="KW-0560">Oxidoreductase</keyword>
<evidence type="ECO:0000256" key="7">
    <source>
        <dbReference type="ARBA" id="ARBA00019046"/>
    </source>
</evidence>
<comment type="subcellular location">
    <subcellularLocation>
        <location evidence="12">Cytoplasm</location>
    </subcellularLocation>
</comment>
<evidence type="ECO:0000313" key="14">
    <source>
        <dbReference type="EMBL" id="MFD1947885.1"/>
    </source>
</evidence>
<evidence type="ECO:0000256" key="6">
    <source>
        <dbReference type="ARBA" id="ARBA00012402"/>
    </source>
</evidence>
<keyword evidence="15" id="KW-1185">Reference proteome</keyword>
<evidence type="ECO:0000256" key="11">
    <source>
        <dbReference type="ARBA" id="ARBA00023133"/>
    </source>
</evidence>
<comment type="similarity">
    <text evidence="5 12">Belongs to the protoporphyrinogen/coproporphyrinogen oxidase family. Coproporphyrinogen III oxidase subfamily.</text>
</comment>
<accession>A0ABW4TMW0</accession>
<comment type="caution">
    <text evidence="14">The sequence shown here is derived from an EMBL/GenBank/DDBJ whole genome shotgun (WGS) entry which is preliminary data.</text>
</comment>
<gene>
    <name evidence="14" type="primary">hemG</name>
    <name evidence="14" type="ORF">ACFSDE_13880</name>
</gene>
<dbReference type="Gene3D" id="3.50.50.60">
    <property type="entry name" value="FAD/NAD(P)-binding domain"/>
    <property type="match status" value="1"/>
</dbReference>
<evidence type="ECO:0000313" key="15">
    <source>
        <dbReference type="Proteomes" id="UP001597351"/>
    </source>
</evidence>
<comment type="function">
    <text evidence="3 12">Involved in coproporphyrin-dependent heme b biosynthesis. Catalyzes the oxidation of coproporphyrinogen III to coproporphyrin III.</text>
</comment>
<dbReference type="PANTHER" id="PTHR42923">
    <property type="entry name" value="PROTOPORPHYRINOGEN OXIDASE"/>
    <property type="match status" value="1"/>
</dbReference>
<evidence type="ECO:0000259" key="13">
    <source>
        <dbReference type="Pfam" id="PF01593"/>
    </source>
</evidence>
<dbReference type="InterPro" id="IPR036188">
    <property type="entry name" value="FAD/NAD-bd_sf"/>
</dbReference>
<evidence type="ECO:0000256" key="1">
    <source>
        <dbReference type="ARBA" id="ARBA00001755"/>
    </source>
</evidence>
<evidence type="ECO:0000256" key="2">
    <source>
        <dbReference type="ARBA" id="ARBA00001974"/>
    </source>
</evidence>
<dbReference type="SUPFAM" id="SSF51905">
    <property type="entry name" value="FAD/NAD(P)-binding domain"/>
    <property type="match status" value="1"/>
</dbReference>
<reference evidence="15" key="1">
    <citation type="journal article" date="2019" name="Int. J. Syst. Evol. Microbiol.">
        <title>The Global Catalogue of Microorganisms (GCM) 10K type strain sequencing project: providing services to taxonomists for standard genome sequencing and annotation.</title>
        <authorList>
            <consortium name="The Broad Institute Genomics Platform"/>
            <consortium name="The Broad Institute Genome Sequencing Center for Infectious Disease"/>
            <person name="Wu L."/>
            <person name="Ma J."/>
        </authorList>
    </citation>
    <scope>NUCLEOTIDE SEQUENCE [LARGE SCALE GENOMIC DNA]</scope>
    <source>
        <strain evidence="15">CGMCC 1.12477</strain>
    </source>
</reference>
<dbReference type="Pfam" id="PF01593">
    <property type="entry name" value="Amino_oxidase"/>
    <property type="match status" value="1"/>
</dbReference>
<dbReference type="InterPro" id="IPR002937">
    <property type="entry name" value="Amino_oxidase"/>
</dbReference>
<dbReference type="Proteomes" id="UP001597351">
    <property type="component" value="Unassembled WGS sequence"/>
</dbReference>
<proteinExistence type="inferred from homology"/>
<keyword evidence="8 12" id="KW-0285">Flavoprotein</keyword>
<dbReference type="Gene3D" id="1.10.3110.10">
    <property type="entry name" value="protoporphyrinogen ix oxidase, domain 3"/>
    <property type="match status" value="1"/>
</dbReference>
<evidence type="ECO:0000256" key="8">
    <source>
        <dbReference type="ARBA" id="ARBA00022630"/>
    </source>
</evidence>
<dbReference type="NCBIfam" id="TIGR00562">
    <property type="entry name" value="proto_IX_ox"/>
    <property type="match status" value="1"/>
</dbReference>
<dbReference type="Gene3D" id="3.90.660.20">
    <property type="entry name" value="Protoporphyrinogen oxidase, mitochondrial, domain 2"/>
    <property type="match status" value="1"/>
</dbReference>
<evidence type="ECO:0000256" key="3">
    <source>
        <dbReference type="ARBA" id="ARBA00002185"/>
    </source>
</evidence>
<dbReference type="SUPFAM" id="SSF54373">
    <property type="entry name" value="FAD-linked reductases, C-terminal domain"/>
    <property type="match status" value="1"/>
</dbReference>
<name>A0ABW4TMW0_9ACTN</name>
<evidence type="ECO:0000256" key="5">
    <source>
        <dbReference type="ARBA" id="ARBA00008310"/>
    </source>
</evidence>
<keyword evidence="12" id="KW-0963">Cytoplasm</keyword>
<dbReference type="PANTHER" id="PTHR42923:SF3">
    <property type="entry name" value="PROTOPORPHYRINOGEN OXIDASE"/>
    <property type="match status" value="1"/>
</dbReference>
<sequence length="457" mass="46750">MSSTGRVVVVGAGVAGLVAAYDLARSGGFDEVLVLEGSPEVGGKLRTREVGGVRVDVGAEAMLARRPEGIDLAAELGLTVVHPATTRSGLWTHGSVRPLPRTLMGVPLDVDELADSGVLGESALARVRLEPTLPDSDLTVDRSVAGLVAERFGPEVVDQLVEPLLGGVYAGHAGLLSAQATTPQLVALARQGSLLDAAARLPRSDAPVFAGLPGGMGGLPAALVAAGGFEVRVDRPVRGLERTDHGLALTVGSTHDPQRLLAGAVVLACPAAPTARLLADLAPDAATELAAVESASMAVVTHAFRAEDAGAADAGGSSGFLVPPVEGRRIKASTFSFAKWDWVRSAGEGLLLLRTSVGRHREEADLQRSDQELVASSLAELREAVGLEAPPVDSHVQRWGGGLPQYAVGHVDRVARVRSAVSRVPGLAVCGAAYDGVGIPAVIGSARTAVASLTQAQ</sequence>
<dbReference type="GO" id="GO:0004729">
    <property type="term" value="F:oxygen-dependent protoporphyrinogen oxidase activity"/>
    <property type="evidence" value="ECO:0007669"/>
    <property type="project" value="UniProtKB-EC"/>
</dbReference>
<dbReference type="RefSeq" id="WP_343919400.1">
    <property type="nucleotide sequence ID" value="NZ_BAAAJT010000002.1"/>
</dbReference>
<comment type="pathway">
    <text evidence="4 12">Porphyrin-containing compound metabolism; protoheme biosynthesis.</text>
</comment>
<evidence type="ECO:0000256" key="4">
    <source>
        <dbReference type="ARBA" id="ARBA00004744"/>
    </source>
</evidence>
<evidence type="ECO:0000256" key="12">
    <source>
        <dbReference type="RuleBase" id="RU364052"/>
    </source>
</evidence>